<sequence>MLIFDLYNAPRIFTFTSETTPKFEIGALFRQVMLYTDTKNKKKTHHCKINKFITSLRI</sequence>
<gene>
    <name evidence="1" type="ORF">FWK35_00036569</name>
</gene>
<organism evidence="1 2">
    <name type="scientific">Aphis craccivora</name>
    <name type="common">Cowpea aphid</name>
    <dbReference type="NCBI Taxonomy" id="307492"/>
    <lineage>
        <taxon>Eukaryota</taxon>
        <taxon>Metazoa</taxon>
        <taxon>Ecdysozoa</taxon>
        <taxon>Arthropoda</taxon>
        <taxon>Hexapoda</taxon>
        <taxon>Insecta</taxon>
        <taxon>Pterygota</taxon>
        <taxon>Neoptera</taxon>
        <taxon>Paraneoptera</taxon>
        <taxon>Hemiptera</taxon>
        <taxon>Sternorrhyncha</taxon>
        <taxon>Aphidomorpha</taxon>
        <taxon>Aphidoidea</taxon>
        <taxon>Aphididae</taxon>
        <taxon>Aphidini</taxon>
        <taxon>Aphis</taxon>
        <taxon>Aphis</taxon>
    </lineage>
</organism>
<proteinExistence type="predicted"/>
<reference evidence="1 2" key="1">
    <citation type="submission" date="2019-08" db="EMBL/GenBank/DDBJ databases">
        <title>Whole genome of Aphis craccivora.</title>
        <authorList>
            <person name="Voronova N.V."/>
            <person name="Shulinski R.S."/>
            <person name="Bandarenka Y.V."/>
            <person name="Zhorov D.G."/>
            <person name="Warner D."/>
        </authorList>
    </citation>
    <scope>NUCLEOTIDE SEQUENCE [LARGE SCALE GENOMIC DNA]</scope>
    <source>
        <strain evidence="1">180601</strain>
        <tissue evidence="1">Whole Body</tissue>
    </source>
</reference>
<protein>
    <submittedName>
        <fullName evidence="1">Uncharacterized protein</fullName>
    </submittedName>
</protein>
<evidence type="ECO:0000313" key="1">
    <source>
        <dbReference type="EMBL" id="KAF0726896.1"/>
    </source>
</evidence>
<name>A0A6G0WI54_APHCR</name>
<dbReference type="EMBL" id="VUJU01008708">
    <property type="protein sequence ID" value="KAF0726896.1"/>
    <property type="molecule type" value="Genomic_DNA"/>
</dbReference>
<accession>A0A6G0WI54</accession>
<dbReference type="Proteomes" id="UP000478052">
    <property type="component" value="Unassembled WGS sequence"/>
</dbReference>
<keyword evidence="2" id="KW-1185">Reference proteome</keyword>
<dbReference type="AlphaFoldDB" id="A0A6G0WI54"/>
<comment type="caution">
    <text evidence="1">The sequence shown here is derived from an EMBL/GenBank/DDBJ whole genome shotgun (WGS) entry which is preliminary data.</text>
</comment>
<evidence type="ECO:0000313" key="2">
    <source>
        <dbReference type="Proteomes" id="UP000478052"/>
    </source>
</evidence>